<dbReference type="EMBL" id="KI968699">
    <property type="protein sequence ID" value="EUN31348.1"/>
    <property type="molecule type" value="Genomic_DNA"/>
</dbReference>
<dbReference type="AlphaFoldDB" id="W7ELM2"/>
<sequence length="214" mass="23448">YYAARHFAERPSPKTTTIKLRSGVRCGDSPLPPLAVTSSFASVRDCSQVSPKPHTGLIRTEPDIDRGIRLDSAIPCPDTLLHSYVKSRLARLPATISACMVCRSVPPWIRTHHLGRHISCIRKPVPSMNAVLFKPLSRRNSKLGLGVMLTSVENTEEKSPVMHELRIGKNMVGMCKCVCAIQFLHGIDQLPTLPEEFPAVPSSACVISCIALQS</sequence>
<name>W7ELM2_BIPV3</name>
<proteinExistence type="predicted"/>
<evidence type="ECO:0000313" key="1">
    <source>
        <dbReference type="EMBL" id="EUN31348.1"/>
    </source>
</evidence>
<feature type="non-terminal residue" evidence="1">
    <location>
        <position position="1"/>
    </location>
</feature>
<accession>W7ELM2</accession>
<dbReference type="GeneID" id="26258752"/>
<dbReference type="Proteomes" id="UP000054337">
    <property type="component" value="Unassembled WGS sequence"/>
</dbReference>
<dbReference type="HOGENOM" id="CLU_1291670_0_0_1"/>
<reference evidence="1 2" key="1">
    <citation type="journal article" date="2013" name="PLoS Genet.">
        <title>Comparative genome structure, secondary metabolite, and effector coding capacity across Cochliobolus pathogens.</title>
        <authorList>
            <person name="Condon B.J."/>
            <person name="Leng Y."/>
            <person name="Wu D."/>
            <person name="Bushley K.E."/>
            <person name="Ohm R.A."/>
            <person name="Otillar R."/>
            <person name="Martin J."/>
            <person name="Schackwitz W."/>
            <person name="Grimwood J."/>
            <person name="MohdZainudin N."/>
            <person name="Xue C."/>
            <person name="Wang R."/>
            <person name="Manning V.A."/>
            <person name="Dhillon B."/>
            <person name="Tu Z.J."/>
            <person name="Steffenson B.J."/>
            <person name="Salamov A."/>
            <person name="Sun H."/>
            <person name="Lowry S."/>
            <person name="LaButti K."/>
            <person name="Han J."/>
            <person name="Copeland A."/>
            <person name="Lindquist E."/>
            <person name="Barry K."/>
            <person name="Schmutz J."/>
            <person name="Baker S.E."/>
            <person name="Ciuffetti L.M."/>
            <person name="Grigoriev I.V."/>
            <person name="Zhong S."/>
            <person name="Turgeon B.G."/>
        </authorList>
    </citation>
    <scope>NUCLEOTIDE SEQUENCE [LARGE SCALE GENOMIC DNA]</scope>
    <source>
        <strain evidence="1 2">FI3</strain>
    </source>
</reference>
<protein>
    <submittedName>
        <fullName evidence="1">Uncharacterized protein</fullName>
    </submittedName>
</protein>
<dbReference type="RefSeq" id="XP_014560959.1">
    <property type="nucleotide sequence ID" value="XM_014705473.1"/>
</dbReference>
<organism evidence="1 2">
    <name type="scientific">Bipolaris victoriae (strain FI3)</name>
    <name type="common">Victoria blight of oats agent</name>
    <name type="synonym">Cochliobolus victoriae</name>
    <dbReference type="NCBI Taxonomy" id="930091"/>
    <lineage>
        <taxon>Eukaryota</taxon>
        <taxon>Fungi</taxon>
        <taxon>Dikarya</taxon>
        <taxon>Ascomycota</taxon>
        <taxon>Pezizomycotina</taxon>
        <taxon>Dothideomycetes</taxon>
        <taxon>Pleosporomycetidae</taxon>
        <taxon>Pleosporales</taxon>
        <taxon>Pleosporineae</taxon>
        <taxon>Pleosporaceae</taxon>
        <taxon>Bipolaris</taxon>
    </lineage>
</organism>
<gene>
    <name evidence="1" type="ORF">COCVIDRAFT_87813</name>
</gene>
<evidence type="ECO:0000313" key="2">
    <source>
        <dbReference type="Proteomes" id="UP000054337"/>
    </source>
</evidence>
<keyword evidence="2" id="KW-1185">Reference proteome</keyword>